<dbReference type="Proteomes" id="UP000663131">
    <property type="component" value="Chromosome 9"/>
</dbReference>
<comment type="similarity">
    <text evidence="1">Belongs to the glycosyl hydrolase 3 family.</text>
</comment>
<dbReference type="AlphaFoldDB" id="A0A871RFD9"/>
<dbReference type="GO" id="GO:0006044">
    <property type="term" value="P:N-acetylglucosamine metabolic process"/>
    <property type="evidence" value="ECO:0007669"/>
    <property type="project" value="InterPro"/>
</dbReference>
<feature type="domain" description="Glucosamine/galactosamine-6-phosphate isomerase" evidence="8">
    <location>
        <begin position="1010"/>
        <end position="1239"/>
    </location>
</feature>
<feature type="region of interest" description="Disordered" evidence="6">
    <location>
        <begin position="1"/>
        <end position="21"/>
    </location>
</feature>
<feature type="compositionally biased region" description="Polar residues" evidence="6">
    <location>
        <begin position="1"/>
        <end position="20"/>
    </location>
</feature>
<accession>A0A871RFD9</accession>
<dbReference type="InterPro" id="IPR001764">
    <property type="entry name" value="Glyco_hydro_3_N"/>
</dbReference>
<dbReference type="Gene3D" id="3.40.50.1360">
    <property type="match status" value="1"/>
</dbReference>
<evidence type="ECO:0000256" key="3">
    <source>
        <dbReference type="ARBA" id="ARBA00012680"/>
    </source>
</evidence>
<reference evidence="9" key="1">
    <citation type="submission" date="2020-10" db="EMBL/GenBank/DDBJ databases">
        <authorList>
            <person name="Palmer J.M."/>
        </authorList>
    </citation>
    <scope>NUCLEOTIDE SEQUENCE</scope>
    <source>
        <strain evidence="9">UCD 2041</strain>
    </source>
</reference>
<dbReference type="Pfam" id="PF01182">
    <property type="entry name" value="Glucosamine_iso"/>
    <property type="match status" value="1"/>
</dbReference>
<dbReference type="EC" id="3.5.99.6" evidence="3"/>
<gene>
    <name evidence="9" type="ORF">BRETT_003447</name>
</gene>
<dbReference type="InterPro" id="IPR017853">
    <property type="entry name" value="GH"/>
</dbReference>
<evidence type="ECO:0000313" key="9">
    <source>
        <dbReference type="EMBL" id="QOU23254.1"/>
    </source>
</evidence>
<dbReference type="Gene3D" id="3.40.630.30">
    <property type="match status" value="1"/>
</dbReference>
<dbReference type="GeneID" id="64575371"/>
<dbReference type="InterPro" id="IPR050226">
    <property type="entry name" value="NagZ_Beta-hexosaminidase"/>
</dbReference>
<dbReference type="InterPro" id="IPR016181">
    <property type="entry name" value="Acyl_CoA_acyltransferase"/>
</dbReference>
<dbReference type="Gene3D" id="3.20.20.300">
    <property type="entry name" value="Glycoside hydrolase, family 3, N-terminal domain"/>
    <property type="match status" value="1"/>
</dbReference>
<dbReference type="GO" id="GO:0009254">
    <property type="term" value="P:peptidoglycan turnover"/>
    <property type="evidence" value="ECO:0007669"/>
    <property type="project" value="TreeGrafter"/>
</dbReference>
<dbReference type="GO" id="GO:0004342">
    <property type="term" value="F:glucosamine-6-phosphate deaminase activity"/>
    <property type="evidence" value="ECO:0007669"/>
    <property type="project" value="UniProtKB-EC"/>
</dbReference>
<evidence type="ECO:0000256" key="1">
    <source>
        <dbReference type="ARBA" id="ARBA00005336"/>
    </source>
</evidence>
<organism evidence="9 10">
    <name type="scientific">Dekkera bruxellensis</name>
    <name type="common">Brettanomyces custersii</name>
    <dbReference type="NCBI Taxonomy" id="5007"/>
    <lineage>
        <taxon>Eukaryota</taxon>
        <taxon>Fungi</taxon>
        <taxon>Dikarya</taxon>
        <taxon>Ascomycota</taxon>
        <taxon>Saccharomycotina</taxon>
        <taxon>Pichiomycetes</taxon>
        <taxon>Pichiales</taxon>
        <taxon>Pichiaceae</taxon>
        <taxon>Brettanomyces</taxon>
    </lineage>
</organism>
<dbReference type="InterPro" id="IPR036962">
    <property type="entry name" value="Glyco_hydro_3_N_sf"/>
</dbReference>
<dbReference type="InterPro" id="IPR006148">
    <property type="entry name" value="Glc/Gal-6P_isomerase"/>
</dbReference>
<dbReference type="CDD" id="cd01399">
    <property type="entry name" value="GlcN6P_deaminase"/>
    <property type="match status" value="1"/>
</dbReference>
<evidence type="ECO:0000256" key="2">
    <source>
        <dbReference type="ARBA" id="ARBA00005526"/>
    </source>
</evidence>
<evidence type="ECO:0000313" key="10">
    <source>
        <dbReference type="Proteomes" id="UP000663131"/>
    </source>
</evidence>
<comment type="similarity">
    <text evidence="2">Belongs to the glucosamine/galactosamine-6-phosphate isomerase family.</text>
</comment>
<evidence type="ECO:0000259" key="8">
    <source>
        <dbReference type="Pfam" id="PF01182"/>
    </source>
</evidence>
<dbReference type="Pfam" id="PF00933">
    <property type="entry name" value="Glyco_hydro_3"/>
    <property type="match status" value="1"/>
</dbReference>
<dbReference type="KEGG" id="bbrx:BRETT_003447"/>
<reference evidence="9" key="2">
    <citation type="journal article" name="BMC Genomics">
        <title>New genome assemblies reveal patterns of domestication and adaptation across Brettanomyces (Dekkera) species.</title>
        <authorList>
            <person name="Roach M.J."/>
            <person name="Borneman A.R."/>
        </authorList>
    </citation>
    <scope>NUCLEOTIDE SEQUENCE</scope>
    <source>
        <strain evidence="9">UCD 2041</strain>
    </source>
</reference>
<dbReference type="NCBIfam" id="TIGR00502">
    <property type="entry name" value="nagB"/>
    <property type="match status" value="1"/>
</dbReference>
<sequence>MNADPTKNNHTLTSSNTISTKVEMEPSDVTDTVGKMLIAGFEGCELKPGSQAEKLIRQYRVHSFILGTKNFRNVLQMRQLIQSLQNLAESEHYEYPLLLAVDQELGCCNSMYDDKFLTQFPGSMGLGATGNMDLIYKVGRAAGTELRSIGFNLYMGPVLDVVSSMANQLIGIRSFGFTAEDVTKCAEAFARGLKSSGMTICAKHFPGLGSSYVDNVLELPMMLDTMAQLKARHIIPFKKLIADGLVDAIHASGVAVPNIAPNEIHACLSPKIIKDLLRDECHFDGLAISECLELEALCKNIGLGQGVALSILYAGCDIVMICNDFSYQIEALSALHQAYVSGNHKRSFSEAIRRINHVLSKLTWPIPHLLSRKMMSIHHTLSVQAYQKSITLVRDDQEAIPISRYFVPEEENNVLVLTPLLTEIDHAKDHKFDGVKGSGTKLFPEETVFRSFGESLANYDSTLNYTVLHTSYTANGLTSAHEALIDSSKVIILFCAEASRNMFQIGVAKYISLLCGGYRKLDGFLKKPLIIVAVTSSYDFLYHRGIAPTYLCTFDYTESALSNIPAVLFGDLNPGGKLPGCNDAVQRNGEGIPSSSLMEAGNSKNMSLRMILNQDVLPDSLSEREINNSEDKVMLSQLTPVYPLETTKVTNEEEPQKQQTFPSKPWLVENFDISRDFRSLILLLKNSGASDLQNTVDKVFIERLKKFLDETRAYSHHFVVRNSTLNLLLGVIFTWVDRNSSNGRILYVIVDKTKRRQSIASVLHQHAITNLKMEMGCKNIILGSDFPLFNFFKPNICEELYQNWGEIGIRHQISSCALQILQFTKSMKWWNSINKPIRRYILSVRMDTWRLIDNLIKQMKLLGIKLCIAENLSDIILLVQGSNMEEANQFSNLSELYMMAFKCIEDEERRRTKNTFVLKLVASSSQKPIGSIILYDAKSKLVNWLPFLSYVPSNSCGVTFLTGSFVDSDYGDLRPMLKMGLICTAVSFAKQLKSEMVMLDGCQRIELYSSPEEASTAVADHIASLIRAFHPTEKRPFILGLPTGSSPLKVYARLITLYHNNKVDFSNVVSFNMDEYYRLPPTDSRSYHHFMYTNFFNHVNFKPENINILDGMANSWEIECQNYEEKIKSYGRINFFLGGMGPEGHLAFNESGSDRTTKTRRISLVDSTIKANSRFFENDQKKVPKAALTVGISTILDNSDEVCVVVFGKNKHWALMNTLTRKPTSVVPSTFLKDHNNSVIVADYAAIDED</sequence>
<evidence type="ECO:0000259" key="7">
    <source>
        <dbReference type="Pfam" id="PF00933"/>
    </source>
</evidence>
<proteinExistence type="inferred from homology"/>
<evidence type="ECO:0000256" key="6">
    <source>
        <dbReference type="SAM" id="MobiDB-lite"/>
    </source>
</evidence>
<dbReference type="RefSeq" id="XP_041139747.1">
    <property type="nucleotide sequence ID" value="XM_041281956.1"/>
</dbReference>
<dbReference type="SUPFAM" id="SSF51445">
    <property type="entry name" value="(Trans)glycosidases"/>
    <property type="match status" value="1"/>
</dbReference>
<keyword evidence="5" id="KW-0326">Glycosidase</keyword>
<dbReference type="OrthoDB" id="4215304at2759"/>
<dbReference type="InterPro" id="IPR036881">
    <property type="entry name" value="Glyco_hydro_3_C_sf"/>
</dbReference>
<dbReference type="GO" id="GO:0004553">
    <property type="term" value="F:hydrolase activity, hydrolyzing O-glycosyl compounds"/>
    <property type="evidence" value="ECO:0007669"/>
    <property type="project" value="InterPro"/>
</dbReference>
<evidence type="ECO:0000256" key="4">
    <source>
        <dbReference type="ARBA" id="ARBA00022801"/>
    </source>
</evidence>
<keyword evidence="4" id="KW-0378">Hydrolase</keyword>
<dbReference type="PANTHER" id="PTHR30480:SF8">
    <property type="entry name" value="PUTATIVE (AFU_ORTHOLOGUE AFUA_8G04060)-RELATED"/>
    <property type="match status" value="1"/>
</dbReference>
<dbReference type="InterPro" id="IPR018321">
    <property type="entry name" value="Glucosamine6P_isomerase_CS"/>
</dbReference>
<dbReference type="PROSITE" id="PS01161">
    <property type="entry name" value="GLC_GALNAC_ISOMERASE"/>
    <property type="match status" value="1"/>
</dbReference>
<name>A0A871RFD9_DEKBR</name>
<feature type="domain" description="Glycoside hydrolase family 3 N-terminal" evidence="7">
    <location>
        <begin position="41"/>
        <end position="356"/>
    </location>
</feature>
<dbReference type="EMBL" id="CP063137">
    <property type="protein sequence ID" value="QOU23254.1"/>
    <property type="molecule type" value="Genomic_DNA"/>
</dbReference>
<evidence type="ECO:0000256" key="5">
    <source>
        <dbReference type="ARBA" id="ARBA00023295"/>
    </source>
</evidence>
<dbReference type="InterPro" id="IPR004547">
    <property type="entry name" value="Glucosamine6P_isomerase"/>
</dbReference>
<protein>
    <recommendedName>
        <fullName evidence="3">glucosamine-6-phosphate deaminase</fullName>
        <ecNumber evidence="3">3.5.99.6</ecNumber>
    </recommendedName>
</protein>
<dbReference type="Gene3D" id="3.40.50.1700">
    <property type="entry name" value="Glycoside hydrolase family 3 C-terminal domain"/>
    <property type="match status" value="1"/>
</dbReference>
<dbReference type="PANTHER" id="PTHR30480">
    <property type="entry name" value="BETA-HEXOSAMINIDASE-RELATED"/>
    <property type="match status" value="1"/>
</dbReference>
<dbReference type="GO" id="GO:0005975">
    <property type="term" value="P:carbohydrate metabolic process"/>
    <property type="evidence" value="ECO:0007669"/>
    <property type="project" value="InterPro"/>
</dbReference>
<dbReference type="InterPro" id="IPR037171">
    <property type="entry name" value="NagB/RpiA_transferase-like"/>
</dbReference>
<dbReference type="SUPFAM" id="SSF55729">
    <property type="entry name" value="Acyl-CoA N-acyltransferases (Nat)"/>
    <property type="match status" value="1"/>
</dbReference>
<dbReference type="SUPFAM" id="SSF100950">
    <property type="entry name" value="NagB/RpiA/CoA transferase-like"/>
    <property type="match status" value="1"/>
</dbReference>